<name>A0ABT5SBM7_9FLAO</name>
<sequence>MPHNQIKKYPDLLEIMHYSEFQRKKSLRAIFDRDITDNDKFIFNKKIIRPTKIDGEIDLGTVFNHLISEDYFEKDENGKTVKSRVFEKDRAHRLHWLKPHIEVKIKDTVFHFSVMERDPKKRKDVPRTYLLNTTQKYVVVLEPQNSGLDYYLITAYYLNKKYGLKQMKKKMKNKLAKLL</sequence>
<reference evidence="1" key="1">
    <citation type="submission" date="2023-02" db="EMBL/GenBank/DDBJ databases">
        <title>Polaribacter ponticola sp. nov., isolated from seawater.</title>
        <authorList>
            <person name="Baek J.H."/>
            <person name="Kim J.M."/>
            <person name="Choi D.G."/>
            <person name="Jeon C.O."/>
        </authorList>
    </citation>
    <scope>NUCLEOTIDE SEQUENCE</scope>
    <source>
        <strain evidence="1">MSW5</strain>
    </source>
</reference>
<evidence type="ECO:0000313" key="2">
    <source>
        <dbReference type="Proteomes" id="UP001151478"/>
    </source>
</evidence>
<comment type="caution">
    <text evidence="1">The sequence shown here is derived from an EMBL/GenBank/DDBJ whole genome shotgun (WGS) entry which is preliminary data.</text>
</comment>
<protein>
    <submittedName>
        <fullName evidence="1">Uncharacterized protein</fullName>
    </submittedName>
</protein>
<dbReference type="EMBL" id="JAOSLC020000003">
    <property type="protein sequence ID" value="MDD7915485.1"/>
    <property type="molecule type" value="Genomic_DNA"/>
</dbReference>
<organism evidence="1 2">
    <name type="scientific">Polaribacter ponticola</name>
    <dbReference type="NCBI Taxonomy" id="2978475"/>
    <lineage>
        <taxon>Bacteria</taxon>
        <taxon>Pseudomonadati</taxon>
        <taxon>Bacteroidota</taxon>
        <taxon>Flavobacteriia</taxon>
        <taxon>Flavobacteriales</taxon>
        <taxon>Flavobacteriaceae</taxon>
    </lineage>
</organism>
<evidence type="ECO:0000313" key="1">
    <source>
        <dbReference type="EMBL" id="MDD7915485.1"/>
    </source>
</evidence>
<proteinExistence type="predicted"/>
<accession>A0ABT5SBM7</accession>
<dbReference type="RefSeq" id="WP_265726032.1">
    <property type="nucleotide sequence ID" value="NZ_JAOSLC020000003.1"/>
</dbReference>
<dbReference type="Proteomes" id="UP001151478">
    <property type="component" value="Unassembled WGS sequence"/>
</dbReference>
<keyword evidence="2" id="KW-1185">Reference proteome</keyword>
<gene>
    <name evidence="1" type="ORF">N5A56_014130</name>
</gene>